<name>A0AAI9AGJ7_9BACT</name>
<accession>A0AAI9AGJ7</accession>
<gene>
    <name evidence="1" type="ORF">CMTB2_06231</name>
</gene>
<keyword evidence="1" id="KW-0560">Oxidoreductase</keyword>
<organism evidence="1 2">
    <name type="scientific">Caminibacter mediatlanticus TB-2</name>
    <dbReference type="NCBI Taxonomy" id="391592"/>
    <lineage>
        <taxon>Bacteria</taxon>
        <taxon>Pseudomonadati</taxon>
        <taxon>Campylobacterota</taxon>
        <taxon>Epsilonproteobacteria</taxon>
        <taxon>Nautiliales</taxon>
        <taxon>Nautiliaceae</taxon>
        <taxon>Caminibacter</taxon>
    </lineage>
</organism>
<dbReference type="EMBL" id="ABCJ01000007">
    <property type="protein sequence ID" value="EDM23273.1"/>
    <property type="molecule type" value="Genomic_DNA"/>
</dbReference>
<dbReference type="Proteomes" id="UP000003288">
    <property type="component" value="Unassembled WGS sequence"/>
</dbReference>
<reference evidence="1 2" key="1">
    <citation type="journal article" date="2011" name="Stand. Genomic Sci.">
        <title>Draft genome sequence of Caminibacter mediatlanticus strain TB-2, an epsilonproteobacterium isolated from a deep-sea hydrothermal vent.</title>
        <authorList>
            <person name="Giovannelli D."/>
            <person name="Ferriera S."/>
            <person name="Johnson J."/>
            <person name="Kravitz S."/>
            <person name="Perez-Rodriguez I."/>
            <person name="Ricci J."/>
            <person name="O'Brien C."/>
            <person name="Voordeckers J.W."/>
            <person name="Bini E."/>
            <person name="Vetriani C."/>
        </authorList>
    </citation>
    <scope>NUCLEOTIDE SEQUENCE [LARGE SCALE GENOMIC DNA]</scope>
    <source>
        <strain evidence="1 2">TB-2</strain>
    </source>
</reference>
<protein>
    <submittedName>
        <fullName evidence="1">1-deoxy-D-xylulose 5-phosphate reductoisomerase</fullName>
        <ecNumber evidence="1">1.1.1.267</ecNumber>
    </submittedName>
</protein>
<dbReference type="AlphaFoldDB" id="A0AAI9AGJ7"/>
<dbReference type="EC" id="1.1.1.267" evidence="1"/>
<sequence length="199" mass="23734">MPEIKDYKDFQKYWNEFFNLCNINIYTKKSIIKIIEKEKSGKGEIYLEFKNLNDKNFVIEILTSAKNNSCCINKKKNCDGILLNINVKNKNMNIYLIELKTTLTSKIEEANEQIRNAYWFISSFNLFKCFDVHCEVILAYRNFNKTNLLNMRKNIDIRNTFKNTLYSFDETSKFPIMLPFCKYIELNVELLEFNTKKVV</sequence>
<evidence type="ECO:0000313" key="2">
    <source>
        <dbReference type="Proteomes" id="UP000003288"/>
    </source>
</evidence>
<dbReference type="GO" id="GO:0030604">
    <property type="term" value="F:1-deoxy-D-xylulose-5-phosphate reductoisomerase activity"/>
    <property type="evidence" value="ECO:0007669"/>
    <property type="project" value="UniProtKB-EC"/>
</dbReference>
<proteinExistence type="predicted"/>
<comment type="caution">
    <text evidence="1">The sequence shown here is derived from an EMBL/GenBank/DDBJ whole genome shotgun (WGS) entry which is preliminary data.</text>
</comment>
<evidence type="ECO:0000313" key="1">
    <source>
        <dbReference type="EMBL" id="EDM23273.1"/>
    </source>
</evidence>